<comment type="caution">
    <text evidence="7">The sequence shown here is derived from an EMBL/GenBank/DDBJ whole genome shotgun (WGS) entry which is preliminary data.</text>
</comment>
<dbReference type="GO" id="GO:0001228">
    <property type="term" value="F:DNA-binding transcription activator activity, RNA polymerase II-specific"/>
    <property type="evidence" value="ECO:0007669"/>
    <property type="project" value="TreeGrafter"/>
</dbReference>
<feature type="compositionally biased region" description="Basic and acidic residues" evidence="5">
    <location>
        <begin position="127"/>
        <end position="147"/>
    </location>
</feature>
<evidence type="ECO:0000313" key="8">
    <source>
        <dbReference type="Proteomes" id="UP000190744"/>
    </source>
</evidence>
<proteinExistence type="predicted"/>
<feature type="region of interest" description="Disordered" evidence="5">
    <location>
        <begin position="126"/>
        <end position="154"/>
    </location>
</feature>
<feature type="compositionally biased region" description="Basic and acidic residues" evidence="5">
    <location>
        <begin position="564"/>
        <end position="581"/>
    </location>
</feature>
<evidence type="ECO:0000256" key="5">
    <source>
        <dbReference type="SAM" id="MobiDB-lite"/>
    </source>
</evidence>
<dbReference type="InterPro" id="IPR036864">
    <property type="entry name" value="Zn2-C6_fun-type_DNA-bd_sf"/>
</dbReference>
<keyword evidence="4" id="KW-0539">Nucleus</keyword>
<name>A0A1S9RSL4_PENBI</name>
<dbReference type="PANTHER" id="PTHR47784:SF5">
    <property type="entry name" value="STEROL UPTAKE CONTROL PROTEIN 2"/>
    <property type="match status" value="1"/>
</dbReference>
<accession>A0A1S9RSL4</accession>
<dbReference type="SUPFAM" id="SSF57701">
    <property type="entry name" value="Zn2/Cys6 DNA-binding domain"/>
    <property type="match status" value="1"/>
</dbReference>
<dbReference type="InterPro" id="IPR053157">
    <property type="entry name" value="Sterol_Uptake_Regulator"/>
</dbReference>
<dbReference type="SMART" id="SM00066">
    <property type="entry name" value="GAL4"/>
    <property type="match status" value="1"/>
</dbReference>
<dbReference type="EMBL" id="LJBN01000119">
    <property type="protein sequence ID" value="OOQ88321.1"/>
    <property type="molecule type" value="Genomic_DNA"/>
</dbReference>
<keyword evidence="1" id="KW-0805">Transcription regulation</keyword>
<dbReference type="InterPro" id="IPR001138">
    <property type="entry name" value="Zn2Cys6_DnaBD"/>
</dbReference>
<dbReference type="CDD" id="cd00067">
    <property type="entry name" value="GAL4"/>
    <property type="match status" value="2"/>
</dbReference>
<feature type="region of interest" description="Disordered" evidence="5">
    <location>
        <begin position="564"/>
        <end position="592"/>
    </location>
</feature>
<keyword evidence="3" id="KW-0804">Transcription</keyword>
<gene>
    <name evidence="7" type="ORF">PEBR_13451</name>
</gene>
<evidence type="ECO:0000256" key="3">
    <source>
        <dbReference type="ARBA" id="ARBA00023163"/>
    </source>
</evidence>
<dbReference type="Proteomes" id="UP000190744">
    <property type="component" value="Unassembled WGS sequence"/>
</dbReference>
<evidence type="ECO:0000256" key="4">
    <source>
        <dbReference type="ARBA" id="ARBA00023242"/>
    </source>
</evidence>
<dbReference type="PANTHER" id="PTHR47784">
    <property type="entry name" value="STEROL UPTAKE CONTROL PROTEIN 2"/>
    <property type="match status" value="1"/>
</dbReference>
<dbReference type="Pfam" id="PF00172">
    <property type="entry name" value="Zn_clus"/>
    <property type="match status" value="1"/>
</dbReference>
<reference evidence="8" key="1">
    <citation type="submission" date="2015-09" db="EMBL/GenBank/DDBJ databases">
        <authorList>
            <person name="Fill T.P."/>
            <person name="Baretta J.F."/>
            <person name="de Almeida L.G."/>
            <person name="Rocha M."/>
            <person name="de Souza D.H."/>
            <person name="Malavazi I."/>
            <person name="Cerdeira L.T."/>
            <person name="Hong H."/>
            <person name="Samborskyy M."/>
            <person name="de Vasconcelos A.T."/>
            <person name="Leadlay P."/>
            <person name="Rodrigues-Filho E."/>
        </authorList>
    </citation>
    <scope>NUCLEOTIDE SEQUENCE [LARGE SCALE GENOMIC DNA]</scope>
    <source>
        <strain evidence="8">LaBioMMi 136</strain>
    </source>
</reference>
<evidence type="ECO:0000259" key="6">
    <source>
        <dbReference type="PROSITE" id="PS50048"/>
    </source>
</evidence>
<evidence type="ECO:0000256" key="1">
    <source>
        <dbReference type="ARBA" id="ARBA00023015"/>
    </source>
</evidence>
<sequence>MGAAVPGCWTCRLRHKKCDLNTPLCKECCDRKVHCHGYGPKPTWFDGGLKEEKERSRIKAAVKKNFRLVRKMQNQARRMDKDHSQISSPTTIRDQEIEKDAATSSLRSSIGPLSMYDAETCELGTENAERDLGPTKSVETEAEHPRSQGETPISNDMIFDSQEAWLFMHYLDEVFPWQFPYHSSYSQIGNRGWLLLLMAKRGPLYHAAISLSSLHQTAISEDEYEKKEEALIKHSRALRELCGFMSSQKPLENNACLTEFLASCLILISCEVFRGAEHDWLLHLDAVSSLICNLSPDQVFESNSSLYSKNINHTSGTSEGANPQSHASLTFLITAFIWFDLFSCLSTRRAPQLPYKNWLHIAGLNTADLMGCENWAMEIIGDLASLLSWKDEQEKNGVLSTRELARRGRGIESRLKSGIQSLNSGKLLFESQTGWVTLLFALAAQVQLNTVIYGPIPALPEIQDAVSRTIETLRERPKAYSPRGTVWALCVTGCMAQPPNQPFFENLMTGLIDSSAGKQEPSIAESLCLKWEYCDEKRPYCQNCTQRNDTCVYMAPAPFVFAGKSERSGRSSPKITRDTRSSSETSSSVNSYGASPLNLAHLELELQWITQTHKLFARDEDTRKVWEIPVLQEALCSPFLMHGILAISALHLAYLRKDERQAEWISIAIAHKSTALALFSEQLHHIDESNARAMMSFAGIAVVFSFASALHCSSSDDGPSLNALIDILILARGVQTVGNQAMKFLRHSNFAPLFNIIDPGVTLPDDVLAALNTLNDLNIQYGQQTEGHDAKSYELAIGTMKELAPFTYAEPTSLTLVGGWAIRAPPEYLEGLKNREPLALVVLAHFCVFLHITRENWCIGSWGRRILGEIVLSLDADWQRHIKWAVVQVLR</sequence>
<organism evidence="7 8">
    <name type="scientific">Penicillium brasilianum</name>
    <dbReference type="NCBI Taxonomy" id="104259"/>
    <lineage>
        <taxon>Eukaryota</taxon>
        <taxon>Fungi</taxon>
        <taxon>Dikarya</taxon>
        <taxon>Ascomycota</taxon>
        <taxon>Pezizomycotina</taxon>
        <taxon>Eurotiomycetes</taxon>
        <taxon>Eurotiomycetidae</taxon>
        <taxon>Eurotiales</taxon>
        <taxon>Aspergillaceae</taxon>
        <taxon>Penicillium</taxon>
    </lineage>
</organism>
<evidence type="ECO:0000256" key="2">
    <source>
        <dbReference type="ARBA" id="ARBA00023125"/>
    </source>
</evidence>
<dbReference type="GO" id="GO:0008270">
    <property type="term" value="F:zinc ion binding"/>
    <property type="evidence" value="ECO:0007669"/>
    <property type="project" value="InterPro"/>
</dbReference>
<feature type="domain" description="Zn(2)-C6 fungal-type" evidence="6">
    <location>
        <begin position="7"/>
        <end position="35"/>
    </location>
</feature>
<dbReference type="Pfam" id="PF11951">
    <property type="entry name" value="Fungal_trans_2"/>
    <property type="match status" value="2"/>
</dbReference>
<evidence type="ECO:0000313" key="7">
    <source>
        <dbReference type="EMBL" id="OOQ88321.1"/>
    </source>
</evidence>
<feature type="compositionally biased region" description="Low complexity" evidence="5">
    <location>
        <begin position="582"/>
        <end position="591"/>
    </location>
</feature>
<dbReference type="AlphaFoldDB" id="A0A1S9RSL4"/>
<protein>
    <submittedName>
        <fullName evidence="7">C6 transcription factor</fullName>
    </submittedName>
</protein>
<dbReference type="PROSITE" id="PS50048">
    <property type="entry name" value="ZN2_CY6_FUNGAL_2"/>
    <property type="match status" value="1"/>
</dbReference>
<feature type="region of interest" description="Disordered" evidence="5">
    <location>
        <begin position="74"/>
        <end position="106"/>
    </location>
</feature>
<dbReference type="InterPro" id="IPR021858">
    <property type="entry name" value="Fun_TF"/>
</dbReference>
<dbReference type="GO" id="GO:0003677">
    <property type="term" value="F:DNA binding"/>
    <property type="evidence" value="ECO:0007669"/>
    <property type="project" value="UniProtKB-KW"/>
</dbReference>
<dbReference type="PROSITE" id="PS00463">
    <property type="entry name" value="ZN2_CY6_FUNGAL_1"/>
    <property type="match status" value="1"/>
</dbReference>
<keyword evidence="2" id="KW-0238">DNA-binding</keyword>